<protein>
    <submittedName>
        <fullName evidence="1">Uncharacterized protein</fullName>
    </submittedName>
</protein>
<evidence type="ECO:0000313" key="1">
    <source>
        <dbReference type="EMBL" id="POZ53016.1"/>
    </source>
</evidence>
<evidence type="ECO:0000313" key="2">
    <source>
        <dbReference type="Proteomes" id="UP000237423"/>
    </source>
</evidence>
<dbReference type="EMBL" id="PGFZ01000001">
    <property type="protein sequence ID" value="POZ53016.1"/>
    <property type="molecule type" value="Genomic_DNA"/>
</dbReference>
<reference evidence="1 2" key="1">
    <citation type="submission" date="2017-11" db="EMBL/GenBank/DDBJ databases">
        <title>Draft Genome Sequence of Methylobacter psychrotolerans Sph1T, an Obligate Methanotroph from Low-Temperature Environments.</title>
        <authorList>
            <person name="Oshkin I.Y."/>
            <person name="Miroshnikov K."/>
            <person name="Belova S.E."/>
            <person name="Korzhenkov A."/>
            <person name="Toshchakov S.V."/>
            <person name="Dedysh S.N."/>
        </authorList>
    </citation>
    <scope>NUCLEOTIDE SEQUENCE [LARGE SCALE GENOMIC DNA]</scope>
    <source>
        <strain evidence="1 2">Sph1</strain>
    </source>
</reference>
<name>A0A2S5CQF4_9GAMM</name>
<proteinExistence type="predicted"/>
<organism evidence="1 2">
    <name type="scientific">Methylovulum psychrotolerans</name>
    <dbReference type="NCBI Taxonomy" id="1704499"/>
    <lineage>
        <taxon>Bacteria</taxon>
        <taxon>Pseudomonadati</taxon>
        <taxon>Pseudomonadota</taxon>
        <taxon>Gammaproteobacteria</taxon>
        <taxon>Methylococcales</taxon>
        <taxon>Methylococcaceae</taxon>
        <taxon>Methylovulum</taxon>
    </lineage>
</organism>
<dbReference type="Proteomes" id="UP000237423">
    <property type="component" value="Unassembled WGS sequence"/>
</dbReference>
<comment type="caution">
    <text evidence="1">The sequence shown here is derived from an EMBL/GenBank/DDBJ whole genome shotgun (WGS) entry which is preliminary data.</text>
</comment>
<gene>
    <name evidence="1" type="ORF">AADEFJLK_00025</name>
</gene>
<sequence length="68" mass="7265">MQSPLAGEGAYGFSVVEAKVRGKSSSPAKGSPSASLRREGVAVLSPVQQILFHTHSLARKDRRFIILS</sequence>
<dbReference type="AlphaFoldDB" id="A0A2S5CQF4"/>
<accession>A0A2S5CQF4</accession>